<sequence length="837" mass="94997">MRKFIVRFVLYTFIALFSLLAVSATLVYVYQDKLIGLFVEEANKKLRTPVSVSKIELTFWDTFPRVALTFHDISVTESIKGSQTPLLKAKKLYFTFGLLKLINGQYEINRVVAEEGEINIRKDADGNPNYLILAPDTTAPTTTQAKPIKFHLNQIKLDAMLVRYSPDSSQTFDLLARQLKASLHLDSAAVRTTLDGKLLVNRIKSGQEIFFQEKNINFLTELVFDKIQNQLTIQPTDIQIEKMEFGVRGTVTTAPKTLLDLSFEGKNTTIPSLLSLLPKSLYQKVSAYQSEGEIYFEGTAKGEVSKKKQPAISLDFGCKNVAFYHPDFKKRIEKVGFKGHFSNAGEGTFAMRELRGSLDDKLFEASVAVRNFKDPFLELSFSGDFDVESLFQLFPQKAIDFARGHLDLTLDFKGRLADLKSVSTISNTQTDGELSIQNLDFKLKNKAYEFTGLEGNFIFNKNDIAVSGFQGRAGGSDFALDGYFKNSIAFFLFPHADLRLDASFKSRNLDLDELLSASGQSAENKENTAKEEPYKFVISPKLALRLQCDIDNLAFRQFHPKKITGLFTLASQQANAETFSMQLAGGKIGLTGTLNAQKQDDMLADLRIQFQKIDADSVFYLFEDFNQKFLTHKQIRGKLTTDTRAKVYFNEKLEIDTRRLWAEAVTSIANGQLNNFEPMQQLSKFIDREELSNLRFAELKNTFRLENQTLYIPEMEIKSNVFAVSVMGTQTFDKKMDYKLKVPLNNFARPDRDAAFGAIREEGGGKTSVMLTVKGTTDDFKIAYDKQAVKEKIKQSWKQEKEEFKNLFRKQDREKEEKKAEPAAKKPAKKPTEYFDF</sequence>
<gene>
    <name evidence="2" type="ORF">SAMN05421780_106213</name>
</gene>
<reference evidence="2 3" key="1">
    <citation type="submission" date="2016-10" db="EMBL/GenBank/DDBJ databases">
        <authorList>
            <person name="de Groot N.N."/>
        </authorList>
    </citation>
    <scope>NUCLEOTIDE SEQUENCE [LARGE SCALE GENOMIC DNA]</scope>
    <source>
        <strain evidence="2 3">DSM 6793</strain>
    </source>
</reference>
<protein>
    <submittedName>
        <fullName evidence="2">AsmA-like C-terminal region</fullName>
    </submittedName>
</protein>
<evidence type="ECO:0000313" key="2">
    <source>
        <dbReference type="EMBL" id="SFC54778.1"/>
    </source>
</evidence>
<dbReference type="GO" id="GO:0090313">
    <property type="term" value="P:regulation of protein targeting to membrane"/>
    <property type="evidence" value="ECO:0007669"/>
    <property type="project" value="TreeGrafter"/>
</dbReference>
<keyword evidence="3" id="KW-1185">Reference proteome</keyword>
<evidence type="ECO:0000256" key="1">
    <source>
        <dbReference type="SAM" id="MobiDB-lite"/>
    </source>
</evidence>
<dbReference type="OrthoDB" id="1489065at2"/>
<dbReference type="GO" id="GO:0005886">
    <property type="term" value="C:plasma membrane"/>
    <property type="evidence" value="ECO:0007669"/>
    <property type="project" value="TreeGrafter"/>
</dbReference>
<proteinExistence type="predicted"/>
<dbReference type="Proteomes" id="UP000199514">
    <property type="component" value="Unassembled WGS sequence"/>
</dbReference>
<dbReference type="PANTHER" id="PTHR30441">
    <property type="entry name" value="DUF748 DOMAIN-CONTAINING PROTEIN"/>
    <property type="match status" value="1"/>
</dbReference>
<dbReference type="RefSeq" id="WP_091512719.1">
    <property type="nucleotide sequence ID" value="NZ_FOLE01000006.1"/>
</dbReference>
<evidence type="ECO:0000313" key="3">
    <source>
        <dbReference type="Proteomes" id="UP000199514"/>
    </source>
</evidence>
<dbReference type="STRING" id="927664.SAMN05421780_106213"/>
<organism evidence="2 3">
    <name type="scientific">Flexibacter flexilis DSM 6793</name>
    <dbReference type="NCBI Taxonomy" id="927664"/>
    <lineage>
        <taxon>Bacteria</taxon>
        <taxon>Pseudomonadati</taxon>
        <taxon>Bacteroidota</taxon>
        <taxon>Cytophagia</taxon>
        <taxon>Cytophagales</taxon>
        <taxon>Flexibacteraceae</taxon>
        <taxon>Flexibacter</taxon>
    </lineage>
</organism>
<name>A0A1I1K7T6_9BACT</name>
<dbReference type="EMBL" id="FOLE01000006">
    <property type="protein sequence ID" value="SFC54778.1"/>
    <property type="molecule type" value="Genomic_DNA"/>
</dbReference>
<dbReference type="AlphaFoldDB" id="A0A1I1K7T6"/>
<dbReference type="InterPro" id="IPR052894">
    <property type="entry name" value="AsmA-related"/>
</dbReference>
<feature type="region of interest" description="Disordered" evidence="1">
    <location>
        <begin position="804"/>
        <end position="837"/>
    </location>
</feature>
<dbReference type="PANTHER" id="PTHR30441:SF8">
    <property type="entry name" value="DUF748 DOMAIN-CONTAINING PROTEIN"/>
    <property type="match status" value="1"/>
</dbReference>
<accession>A0A1I1K7T6</accession>